<protein>
    <submittedName>
        <fullName evidence="1">Uncharacterized protein</fullName>
    </submittedName>
</protein>
<dbReference type="Proteomes" id="UP000649617">
    <property type="component" value="Unassembled WGS sequence"/>
</dbReference>
<gene>
    <name evidence="1" type="ORF">SPIL2461_LOCUS8084</name>
</gene>
<evidence type="ECO:0000313" key="2">
    <source>
        <dbReference type="Proteomes" id="UP000649617"/>
    </source>
</evidence>
<organism evidence="1 2">
    <name type="scientific">Symbiodinium pilosum</name>
    <name type="common">Dinoflagellate</name>
    <dbReference type="NCBI Taxonomy" id="2952"/>
    <lineage>
        <taxon>Eukaryota</taxon>
        <taxon>Sar</taxon>
        <taxon>Alveolata</taxon>
        <taxon>Dinophyceae</taxon>
        <taxon>Suessiales</taxon>
        <taxon>Symbiodiniaceae</taxon>
        <taxon>Symbiodinium</taxon>
    </lineage>
</organism>
<name>A0A812PGE9_SYMPI</name>
<evidence type="ECO:0000313" key="1">
    <source>
        <dbReference type="EMBL" id="CAE7342241.1"/>
    </source>
</evidence>
<proteinExistence type="predicted"/>
<comment type="caution">
    <text evidence="1">The sequence shown here is derived from an EMBL/GenBank/DDBJ whole genome shotgun (WGS) entry which is preliminary data.</text>
</comment>
<accession>A0A812PGE9</accession>
<sequence length="128" mass="14451">MEPGKIGDVWSKETYKSNYRLAYNHNIADFPDRIQTANAARLLLKSAGDPGEKLHFGSWPVKVTSGECTGSQRSPYAAKSLVKESIYRTDFRHGQTPEADPHLETFRPVALPGKTWSTELWVRSLPKY</sequence>
<dbReference type="AlphaFoldDB" id="A0A812PGE9"/>
<keyword evidence="2" id="KW-1185">Reference proteome</keyword>
<reference evidence="1" key="1">
    <citation type="submission" date="2021-02" db="EMBL/GenBank/DDBJ databases">
        <authorList>
            <person name="Dougan E. K."/>
            <person name="Rhodes N."/>
            <person name="Thang M."/>
            <person name="Chan C."/>
        </authorList>
    </citation>
    <scope>NUCLEOTIDE SEQUENCE</scope>
</reference>
<dbReference type="EMBL" id="CAJNIZ010013043">
    <property type="protein sequence ID" value="CAE7342241.1"/>
    <property type="molecule type" value="Genomic_DNA"/>
</dbReference>